<evidence type="ECO:0000313" key="2">
    <source>
        <dbReference type="Proteomes" id="UP000597444"/>
    </source>
</evidence>
<dbReference type="EMBL" id="BNJK01000002">
    <property type="protein sequence ID" value="GHO99125.1"/>
    <property type="molecule type" value="Genomic_DNA"/>
</dbReference>
<dbReference type="AlphaFoldDB" id="A0A8J3IV93"/>
<organism evidence="1 2">
    <name type="scientific">Reticulibacter mediterranei</name>
    <dbReference type="NCBI Taxonomy" id="2778369"/>
    <lineage>
        <taxon>Bacteria</taxon>
        <taxon>Bacillati</taxon>
        <taxon>Chloroflexota</taxon>
        <taxon>Ktedonobacteria</taxon>
        <taxon>Ktedonobacterales</taxon>
        <taxon>Reticulibacteraceae</taxon>
        <taxon>Reticulibacter</taxon>
    </lineage>
</organism>
<gene>
    <name evidence="1" type="ORF">KSF_091730</name>
</gene>
<comment type="caution">
    <text evidence="1">The sequence shown here is derived from an EMBL/GenBank/DDBJ whole genome shotgun (WGS) entry which is preliminary data.</text>
</comment>
<evidence type="ECO:0000313" key="1">
    <source>
        <dbReference type="EMBL" id="GHO99125.1"/>
    </source>
</evidence>
<dbReference type="RefSeq" id="WP_220209783.1">
    <property type="nucleotide sequence ID" value="NZ_BNJK01000002.1"/>
</dbReference>
<sequence>MTQERPVHTTGRWNFHLHMEQPLQLRISSEQDTEMQLTIEGHDISMLLDYLYEQRDSIYEATHDRDMRQREATEHASSILRRGTQRVKPTRYLYDGEVRILADQEPLASEQ</sequence>
<protein>
    <submittedName>
        <fullName evidence="1">Uncharacterized protein</fullName>
    </submittedName>
</protein>
<proteinExistence type="predicted"/>
<keyword evidence="2" id="KW-1185">Reference proteome</keyword>
<accession>A0A8J3IV93</accession>
<dbReference type="Proteomes" id="UP000597444">
    <property type="component" value="Unassembled WGS sequence"/>
</dbReference>
<name>A0A8J3IV93_9CHLR</name>
<reference evidence="1" key="1">
    <citation type="submission" date="2020-10" db="EMBL/GenBank/DDBJ databases">
        <title>Taxonomic study of unclassified bacteria belonging to the class Ktedonobacteria.</title>
        <authorList>
            <person name="Yabe S."/>
            <person name="Wang C.M."/>
            <person name="Zheng Y."/>
            <person name="Sakai Y."/>
            <person name="Cavaletti L."/>
            <person name="Monciardini P."/>
            <person name="Donadio S."/>
        </authorList>
    </citation>
    <scope>NUCLEOTIDE SEQUENCE</scope>
    <source>
        <strain evidence="1">ID150040</strain>
    </source>
</reference>